<reference evidence="1" key="2">
    <citation type="submission" date="2021-04" db="EMBL/GenBank/DDBJ databases">
        <authorList>
            <person name="Gilroy R."/>
        </authorList>
    </citation>
    <scope>NUCLEOTIDE SEQUENCE</scope>
    <source>
        <strain evidence="1">ChiGjej3B3-11674</strain>
    </source>
</reference>
<keyword evidence="1" id="KW-0547">Nucleotide-binding</keyword>
<keyword evidence="1" id="KW-0067">ATP-binding</keyword>
<dbReference type="Proteomes" id="UP000823897">
    <property type="component" value="Unassembled WGS sequence"/>
</dbReference>
<dbReference type="EMBL" id="DWUV01000197">
    <property type="protein sequence ID" value="HJD34922.1"/>
    <property type="molecule type" value="Genomic_DNA"/>
</dbReference>
<sequence>MAKIFNIAADCKPSIHYMVDISDRLEQIKKMIDSGQYFTINRARQYGKTTTLRALAKYLEQDYVVVSLDFQLMSHKDFEEEGDFVKAFSEAVLRKVSGEEAMPAEIRRELQELIGDSQETALSRLFEILSRWCRISKNPIVLIIDEVDSASNNQVFLDFLSQLRGYYIDRDVTPAFQSVILASVYDIKNIKRKIRSDEDHKNNSPWNMREGNEENEGLLSFDDCPRDNKELAPYDIAAKFRVDMSFSKKDIAGMLEEYEQDHHILVNKLMDYPELKNVLYELLFTGKAIPYNPLNKCIETAEMFGFIKNENGSAVISNRIFETVLYNLFIAEEYMDSKIYDAGLREKSQFVRGGHLNMRKVLEKFVETFDYLYGDQNEGFLEEAGRRYFMLFLKPIINGIGNCYVEPETRNRERMDLVVDYRGEQFVVELKIWHGDAYNKRGEKQITEYLEYYGMRKGYMISFNFNKKKEIGVKEISVGDKVLVEAVV</sequence>
<dbReference type="AlphaFoldDB" id="A0A9D2R517"/>
<evidence type="ECO:0000313" key="1">
    <source>
        <dbReference type="EMBL" id="HJD34922.1"/>
    </source>
</evidence>
<dbReference type="Pfam" id="PF13366">
    <property type="entry name" value="PDDEXK_3"/>
    <property type="match status" value="1"/>
</dbReference>
<dbReference type="GO" id="GO:0005524">
    <property type="term" value="F:ATP binding"/>
    <property type="evidence" value="ECO:0007669"/>
    <property type="project" value="UniProtKB-KW"/>
</dbReference>
<comment type="caution">
    <text evidence="1">The sequence shown here is derived from an EMBL/GenBank/DDBJ whole genome shotgun (WGS) entry which is preliminary data.</text>
</comment>
<gene>
    <name evidence="1" type="ORF">H9911_10335</name>
</gene>
<dbReference type="Gene3D" id="3.40.50.300">
    <property type="entry name" value="P-loop containing nucleotide triphosphate hydrolases"/>
    <property type="match status" value="1"/>
</dbReference>
<proteinExistence type="predicted"/>
<dbReference type="Pfam" id="PF14516">
    <property type="entry name" value="AAA_35"/>
    <property type="match status" value="1"/>
</dbReference>
<dbReference type="InterPro" id="IPR027417">
    <property type="entry name" value="P-loop_NTPase"/>
</dbReference>
<reference evidence="1" key="1">
    <citation type="journal article" date="2021" name="PeerJ">
        <title>Extensive microbial diversity within the chicken gut microbiome revealed by metagenomics and culture.</title>
        <authorList>
            <person name="Gilroy R."/>
            <person name="Ravi A."/>
            <person name="Getino M."/>
            <person name="Pursley I."/>
            <person name="Horton D.L."/>
            <person name="Alikhan N.F."/>
            <person name="Baker D."/>
            <person name="Gharbi K."/>
            <person name="Hall N."/>
            <person name="Watson M."/>
            <person name="Adriaenssens E.M."/>
            <person name="Foster-Nyarko E."/>
            <person name="Jarju S."/>
            <person name="Secka A."/>
            <person name="Antonio M."/>
            <person name="Oren A."/>
            <person name="Chaudhuri R.R."/>
            <person name="La Ragione R."/>
            <person name="Hildebrand F."/>
            <person name="Pallen M.J."/>
        </authorList>
    </citation>
    <scope>NUCLEOTIDE SEQUENCE</scope>
    <source>
        <strain evidence="1">ChiGjej3B3-11674</strain>
    </source>
</reference>
<organism evidence="1 2">
    <name type="scientific">Candidatus Mediterraneibacter tabaqchaliae</name>
    <dbReference type="NCBI Taxonomy" id="2838689"/>
    <lineage>
        <taxon>Bacteria</taxon>
        <taxon>Bacillati</taxon>
        <taxon>Bacillota</taxon>
        <taxon>Clostridia</taxon>
        <taxon>Lachnospirales</taxon>
        <taxon>Lachnospiraceae</taxon>
        <taxon>Mediterraneibacter</taxon>
    </lineage>
</organism>
<dbReference type="SUPFAM" id="SSF52540">
    <property type="entry name" value="P-loop containing nucleoside triphosphate hydrolases"/>
    <property type="match status" value="1"/>
</dbReference>
<dbReference type="InterPro" id="IPR026350">
    <property type="entry name" value="GxxExxY"/>
</dbReference>
<accession>A0A9D2R517</accession>
<name>A0A9D2R517_9FIRM</name>
<protein>
    <submittedName>
        <fullName evidence="1">ATP-binding protein</fullName>
    </submittedName>
</protein>
<evidence type="ECO:0000313" key="2">
    <source>
        <dbReference type="Proteomes" id="UP000823897"/>
    </source>
</evidence>